<dbReference type="SMART" id="SM00046">
    <property type="entry name" value="DAGKc"/>
    <property type="match status" value="1"/>
</dbReference>
<keyword evidence="8" id="KW-1208">Phospholipid metabolism</keyword>
<evidence type="ECO:0000256" key="7">
    <source>
        <dbReference type="ARBA" id="ARBA00023209"/>
    </source>
</evidence>
<feature type="domain" description="DAGKc" evidence="9">
    <location>
        <begin position="1"/>
        <end position="126"/>
    </location>
</feature>
<keyword evidence="6" id="KW-0067">ATP-binding</keyword>
<keyword evidence="7" id="KW-0444">Lipid biosynthesis</keyword>
<proteinExistence type="inferred from homology"/>
<sequence length="301" mass="30372">MAELLAICNRRAGGAGEAALEAALGTLRRGADVVEAEAGGGLDGVLGAHPGRDVVVLGGDGSLHAAVAALHRRGELGARTVGLVPLGTGNDFARALGLPSDPGAAARVVLAGHRRPMDLLVDDDGGIVVNAVHLGAGAEASERAAPLKPVLGKLAYPLGGLLAGVRSRGWKLRVTVDGRPLAHGRRVLMVAVGNGVTIGGGTPLTPRARPDDGRVDVVVAATTGPLARLAYALRLRRGTHLGLRDVVTDRGGEVAVSGDPVPVNADGELTGPVTGRRWTVLPAAWRIYAAEAPPAEPSGTG</sequence>
<evidence type="ECO:0000313" key="10">
    <source>
        <dbReference type="EMBL" id="GAT70617.1"/>
    </source>
</evidence>
<dbReference type="GO" id="GO:0016301">
    <property type="term" value="F:kinase activity"/>
    <property type="evidence" value="ECO:0007669"/>
    <property type="project" value="UniProtKB-KW"/>
</dbReference>
<evidence type="ECO:0000313" key="11">
    <source>
        <dbReference type="Proteomes" id="UP000077701"/>
    </source>
</evidence>
<keyword evidence="7" id="KW-0443">Lipid metabolism</keyword>
<reference evidence="10 11" key="1">
    <citation type="journal article" date="2016" name="Genome Announc.">
        <title>Draft Genome Sequence of Planomonospora sphaerica JCM9374, a Rare Actinomycete.</title>
        <authorList>
            <person name="Dohra H."/>
            <person name="Suzuki T."/>
            <person name="Inoue Y."/>
            <person name="Kodani S."/>
        </authorList>
    </citation>
    <scope>NUCLEOTIDE SEQUENCE [LARGE SCALE GENOMIC DNA]</scope>
    <source>
        <strain evidence="10 11">JCM 9374</strain>
    </source>
</reference>
<evidence type="ECO:0000256" key="2">
    <source>
        <dbReference type="ARBA" id="ARBA00005983"/>
    </source>
</evidence>
<accession>A0A161LMY7</accession>
<dbReference type="Pfam" id="PF19279">
    <property type="entry name" value="YegS_C"/>
    <property type="match status" value="1"/>
</dbReference>
<dbReference type="Proteomes" id="UP000077701">
    <property type="component" value="Unassembled WGS sequence"/>
</dbReference>
<dbReference type="EMBL" id="BDCX01000018">
    <property type="protein sequence ID" value="GAT70617.1"/>
    <property type="molecule type" value="Genomic_DNA"/>
</dbReference>
<evidence type="ECO:0000259" key="9">
    <source>
        <dbReference type="PROSITE" id="PS50146"/>
    </source>
</evidence>
<reference evidence="11" key="2">
    <citation type="submission" date="2016-04" db="EMBL/GenBank/DDBJ databases">
        <title>Planomonospora sphaerica JCM9374 whole genome shotgun sequence.</title>
        <authorList>
            <person name="Suzuki T."/>
            <person name="Dohra H."/>
            <person name="Kodani S."/>
        </authorList>
    </citation>
    <scope>NUCLEOTIDE SEQUENCE [LARGE SCALE GENOMIC DNA]</scope>
    <source>
        <strain evidence="11">JCM 9374</strain>
    </source>
</reference>
<dbReference type="InterPro" id="IPR045540">
    <property type="entry name" value="YegS/DAGK_C"/>
</dbReference>
<dbReference type="InterPro" id="IPR001206">
    <property type="entry name" value="Diacylglycerol_kinase_cat_dom"/>
</dbReference>
<name>A0A161LMY7_9ACTN</name>
<organism evidence="10 11">
    <name type="scientific">Planomonospora sphaerica</name>
    <dbReference type="NCBI Taxonomy" id="161355"/>
    <lineage>
        <taxon>Bacteria</taxon>
        <taxon>Bacillati</taxon>
        <taxon>Actinomycetota</taxon>
        <taxon>Actinomycetes</taxon>
        <taxon>Streptosporangiales</taxon>
        <taxon>Streptosporangiaceae</taxon>
        <taxon>Planomonospora</taxon>
    </lineage>
</organism>
<dbReference type="InterPro" id="IPR016064">
    <property type="entry name" value="NAD/diacylglycerol_kinase_sf"/>
</dbReference>
<dbReference type="SUPFAM" id="SSF111331">
    <property type="entry name" value="NAD kinase/diacylglycerol kinase-like"/>
    <property type="match status" value="1"/>
</dbReference>
<evidence type="ECO:0000256" key="6">
    <source>
        <dbReference type="ARBA" id="ARBA00022840"/>
    </source>
</evidence>
<protein>
    <submittedName>
        <fullName evidence="10">Lipid kinase</fullName>
    </submittedName>
</protein>
<evidence type="ECO:0000256" key="3">
    <source>
        <dbReference type="ARBA" id="ARBA00022679"/>
    </source>
</evidence>
<dbReference type="Gene3D" id="2.60.200.40">
    <property type="match status" value="1"/>
</dbReference>
<keyword evidence="11" id="KW-1185">Reference proteome</keyword>
<keyword evidence="7" id="KW-0594">Phospholipid biosynthesis</keyword>
<keyword evidence="3" id="KW-0808">Transferase</keyword>
<dbReference type="PANTHER" id="PTHR12358">
    <property type="entry name" value="SPHINGOSINE KINASE"/>
    <property type="match status" value="1"/>
</dbReference>
<dbReference type="Pfam" id="PF00781">
    <property type="entry name" value="DAGK_cat"/>
    <property type="match status" value="1"/>
</dbReference>
<dbReference type="InterPro" id="IPR017438">
    <property type="entry name" value="ATP-NAD_kinase_N"/>
</dbReference>
<comment type="caution">
    <text evidence="10">The sequence shown here is derived from an EMBL/GenBank/DDBJ whole genome shotgun (WGS) entry which is preliminary data.</text>
</comment>
<dbReference type="STRING" id="161355.PS9374_06303"/>
<gene>
    <name evidence="10" type="ORF">PS9374_06303</name>
</gene>
<dbReference type="GO" id="GO:0008654">
    <property type="term" value="P:phospholipid biosynthetic process"/>
    <property type="evidence" value="ECO:0007669"/>
    <property type="project" value="UniProtKB-KW"/>
</dbReference>
<dbReference type="OrthoDB" id="142078at2"/>
<dbReference type="InterPro" id="IPR050187">
    <property type="entry name" value="Lipid_Phosphate_FormReg"/>
</dbReference>
<keyword evidence="5 10" id="KW-0418">Kinase</keyword>
<dbReference type="PROSITE" id="PS50146">
    <property type="entry name" value="DAGK"/>
    <property type="match status" value="1"/>
</dbReference>
<dbReference type="AlphaFoldDB" id="A0A161LMY7"/>
<evidence type="ECO:0000256" key="1">
    <source>
        <dbReference type="ARBA" id="ARBA00001946"/>
    </source>
</evidence>
<evidence type="ECO:0000256" key="5">
    <source>
        <dbReference type="ARBA" id="ARBA00022777"/>
    </source>
</evidence>
<dbReference type="GO" id="GO:0005524">
    <property type="term" value="F:ATP binding"/>
    <property type="evidence" value="ECO:0007669"/>
    <property type="project" value="UniProtKB-KW"/>
</dbReference>
<evidence type="ECO:0000256" key="4">
    <source>
        <dbReference type="ARBA" id="ARBA00022741"/>
    </source>
</evidence>
<evidence type="ECO:0000256" key="8">
    <source>
        <dbReference type="ARBA" id="ARBA00023264"/>
    </source>
</evidence>
<dbReference type="RefSeq" id="WP_068903039.1">
    <property type="nucleotide sequence ID" value="NZ_BDCX01000018.1"/>
</dbReference>
<comment type="cofactor">
    <cofactor evidence="1">
        <name>Mg(2+)</name>
        <dbReference type="ChEBI" id="CHEBI:18420"/>
    </cofactor>
</comment>
<dbReference type="PANTHER" id="PTHR12358:SF54">
    <property type="entry name" value="SPHINGOSINE KINASE RELATED PROTEIN"/>
    <property type="match status" value="1"/>
</dbReference>
<comment type="similarity">
    <text evidence="2">Belongs to the diacylglycerol/lipid kinase family.</text>
</comment>
<dbReference type="Gene3D" id="3.40.50.10330">
    <property type="entry name" value="Probable inorganic polyphosphate/atp-NAD kinase, domain 1"/>
    <property type="match status" value="1"/>
</dbReference>
<keyword evidence="4" id="KW-0547">Nucleotide-binding</keyword>